<evidence type="ECO:0000256" key="4">
    <source>
        <dbReference type="ARBA" id="ARBA00022692"/>
    </source>
</evidence>
<evidence type="ECO:0000313" key="16">
    <source>
        <dbReference type="Proteomes" id="UP000034410"/>
    </source>
</evidence>
<keyword evidence="9" id="KW-0560">Oxidoreductase</keyword>
<feature type="transmembrane region" description="Helical" evidence="13">
    <location>
        <begin position="165"/>
        <end position="183"/>
    </location>
</feature>
<accession>A0A0F7JW97</accession>
<organism evidence="15 16">
    <name type="scientific">Sedimenticola thiotaurini</name>
    <dbReference type="NCBI Taxonomy" id="1543721"/>
    <lineage>
        <taxon>Bacteria</taxon>
        <taxon>Pseudomonadati</taxon>
        <taxon>Pseudomonadota</taxon>
        <taxon>Gammaproteobacteria</taxon>
        <taxon>Chromatiales</taxon>
        <taxon>Sedimenticolaceae</taxon>
        <taxon>Sedimenticola</taxon>
    </lineage>
</organism>
<feature type="transmembrane region" description="Helical" evidence="13">
    <location>
        <begin position="189"/>
        <end position="207"/>
    </location>
</feature>
<evidence type="ECO:0000256" key="1">
    <source>
        <dbReference type="ARBA" id="ARBA00001974"/>
    </source>
</evidence>
<dbReference type="GO" id="GO:0046872">
    <property type="term" value="F:metal ion binding"/>
    <property type="evidence" value="ECO:0007669"/>
    <property type="project" value="UniProtKB-KW"/>
</dbReference>
<comment type="subcellular location">
    <subcellularLocation>
        <location evidence="2">Membrane</location>
        <topology evidence="2">Multi-pass membrane protein</topology>
    </subcellularLocation>
</comment>
<dbReference type="InterPro" id="IPR050415">
    <property type="entry name" value="MRET"/>
</dbReference>
<evidence type="ECO:0000256" key="10">
    <source>
        <dbReference type="ARBA" id="ARBA00023004"/>
    </source>
</evidence>
<dbReference type="InterPro" id="IPR013130">
    <property type="entry name" value="Fe3_Rdtase_TM_dom"/>
</dbReference>
<keyword evidence="6" id="KW-0479">Metal-binding</keyword>
<dbReference type="GO" id="GO:0051537">
    <property type="term" value="F:2 iron, 2 sulfur cluster binding"/>
    <property type="evidence" value="ECO:0007669"/>
    <property type="project" value="UniProtKB-KW"/>
</dbReference>
<dbReference type="Pfam" id="PF08022">
    <property type="entry name" value="FAD_binding_8"/>
    <property type="match status" value="1"/>
</dbReference>
<keyword evidence="3" id="KW-0285">Flavoprotein</keyword>
<dbReference type="SUPFAM" id="SSF63380">
    <property type="entry name" value="Riboflavin synthase domain-like"/>
    <property type="match status" value="1"/>
</dbReference>
<evidence type="ECO:0000256" key="2">
    <source>
        <dbReference type="ARBA" id="ARBA00004141"/>
    </source>
</evidence>
<evidence type="ECO:0000256" key="5">
    <source>
        <dbReference type="ARBA" id="ARBA00022714"/>
    </source>
</evidence>
<evidence type="ECO:0000256" key="9">
    <source>
        <dbReference type="ARBA" id="ARBA00023002"/>
    </source>
</evidence>
<evidence type="ECO:0000313" key="15">
    <source>
        <dbReference type="EMBL" id="AKH19005.1"/>
    </source>
</evidence>
<name>A0A0F7JW97_9GAMM</name>
<evidence type="ECO:0000256" key="13">
    <source>
        <dbReference type="SAM" id="Phobius"/>
    </source>
</evidence>
<comment type="cofactor">
    <cofactor evidence="1">
        <name>FAD</name>
        <dbReference type="ChEBI" id="CHEBI:57692"/>
    </cofactor>
</comment>
<evidence type="ECO:0000256" key="8">
    <source>
        <dbReference type="ARBA" id="ARBA00022989"/>
    </source>
</evidence>
<protein>
    <submittedName>
        <fullName evidence="15">Ferric reductase</fullName>
    </submittedName>
</protein>
<dbReference type="KEGG" id="seds:AAY24_00055"/>
<dbReference type="PROSITE" id="PS51384">
    <property type="entry name" value="FAD_FR"/>
    <property type="match status" value="1"/>
</dbReference>
<feature type="domain" description="FAD-binding FR-type" evidence="14">
    <location>
        <begin position="213"/>
        <end position="311"/>
    </location>
</feature>
<dbReference type="Gene3D" id="3.40.50.80">
    <property type="entry name" value="Nucleotide-binding domain of ferredoxin-NADP reductase (FNR) module"/>
    <property type="match status" value="1"/>
</dbReference>
<feature type="transmembrane region" description="Helical" evidence="13">
    <location>
        <begin position="80"/>
        <end position="95"/>
    </location>
</feature>
<dbReference type="CDD" id="cd06198">
    <property type="entry name" value="FNR_like_3"/>
    <property type="match status" value="1"/>
</dbReference>
<sequence>MKTILSGFLTLITLAWSWEIRSPQHLSSGSLAWTIYQEGLYLTGLWAIALMSLAMVLATRPAWLEAPLGGMDRIYRLHKWSGILATVFAAAHWLIEMSDDLLKATVGRAGRIRTDEFSAFAKPVQDLGESLGEWAVYVLFALVALTLWNQFSYRLWRPLHRAMPVLYLLLAFHAIVLSPANYWSQPTGLLLAVLLTAGVAASVWSLAGRIGRARQVGGTVVAVEQPTPDIVEVRCRLDAAWRGHRPGQFAFVTFDNNEGAHPFTIASADQGDQMVTFAIKSLGDYTRGLARQLAAGDPVQIEGPYGRFQFNPANRHAQQIWIAAGIGITPFIAWLESLQRGRFAEVAADLHYCVRDRRSDPFVARLQALCAGLPQVHLHLYDEQSGPLTAEALAAASTATKRAEVWFCGPHGFAETLRNGLRQVWPGPVRFHQEAFKMR</sequence>
<keyword evidence="10" id="KW-0408">Iron</keyword>
<dbReference type="OrthoDB" id="9796486at2"/>
<dbReference type="GO" id="GO:0050660">
    <property type="term" value="F:flavin adenine dinucleotide binding"/>
    <property type="evidence" value="ECO:0007669"/>
    <property type="project" value="TreeGrafter"/>
</dbReference>
<proteinExistence type="predicted"/>
<dbReference type="InterPro" id="IPR017927">
    <property type="entry name" value="FAD-bd_FR_type"/>
</dbReference>
<dbReference type="GO" id="GO:0016491">
    <property type="term" value="F:oxidoreductase activity"/>
    <property type="evidence" value="ECO:0007669"/>
    <property type="project" value="UniProtKB-KW"/>
</dbReference>
<reference evidence="15 16" key="1">
    <citation type="journal article" date="2015" name="Genome Announc.">
        <title>Complete Genome Sequence of Sedimenticola thiotaurini Strain SIP-G1, a Polyphosphate- and Polyhydroxyalkanoate-Accumulating Sulfur-Oxidizing Gammaproteobacterium Isolated from Salt Marsh Sediments.</title>
        <authorList>
            <person name="Flood B.E."/>
            <person name="Jones D.S."/>
            <person name="Bailey J.V."/>
        </authorList>
    </citation>
    <scope>NUCLEOTIDE SEQUENCE [LARGE SCALE GENOMIC DNA]</scope>
    <source>
        <strain evidence="15 16">SIP-G1</strain>
    </source>
</reference>
<feature type="transmembrane region" description="Helical" evidence="13">
    <location>
        <begin position="134"/>
        <end position="153"/>
    </location>
</feature>
<keyword evidence="7" id="KW-0274">FAD</keyword>
<evidence type="ECO:0000256" key="7">
    <source>
        <dbReference type="ARBA" id="ARBA00022827"/>
    </source>
</evidence>
<dbReference type="AlphaFoldDB" id="A0A0F7JW97"/>
<dbReference type="PANTHER" id="PTHR47354:SF8">
    <property type="entry name" value="1,2-PHENYLACETYL-COA EPOXIDASE, SUBUNIT E"/>
    <property type="match status" value="1"/>
</dbReference>
<keyword evidence="11" id="KW-0411">Iron-sulfur</keyword>
<evidence type="ECO:0000256" key="6">
    <source>
        <dbReference type="ARBA" id="ARBA00022723"/>
    </source>
</evidence>
<keyword evidence="4 13" id="KW-0812">Transmembrane</keyword>
<evidence type="ECO:0000256" key="12">
    <source>
        <dbReference type="ARBA" id="ARBA00023136"/>
    </source>
</evidence>
<dbReference type="InterPro" id="IPR039261">
    <property type="entry name" value="FNR_nucleotide-bd"/>
</dbReference>
<dbReference type="PANTHER" id="PTHR47354">
    <property type="entry name" value="NADH OXIDOREDUCTASE HCR"/>
    <property type="match status" value="1"/>
</dbReference>
<dbReference type="InterPro" id="IPR017938">
    <property type="entry name" value="Riboflavin_synthase-like_b-brl"/>
</dbReference>
<feature type="transmembrane region" description="Helical" evidence="13">
    <location>
        <begin position="41"/>
        <end position="59"/>
    </location>
</feature>
<evidence type="ECO:0000256" key="3">
    <source>
        <dbReference type="ARBA" id="ARBA00022630"/>
    </source>
</evidence>
<dbReference type="Pfam" id="PF01794">
    <property type="entry name" value="Ferric_reduct"/>
    <property type="match status" value="1"/>
</dbReference>
<dbReference type="EMBL" id="CP011412">
    <property type="protein sequence ID" value="AKH19005.1"/>
    <property type="molecule type" value="Genomic_DNA"/>
</dbReference>
<dbReference type="PATRIC" id="fig|1543721.4.peg.13"/>
<evidence type="ECO:0000259" key="14">
    <source>
        <dbReference type="PROSITE" id="PS51384"/>
    </source>
</evidence>
<dbReference type="SUPFAM" id="SSF52343">
    <property type="entry name" value="Ferredoxin reductase-like, C-terminal NADP-linked domain"/>
    <property type="match status" value="1"/>
</dbReference>
<dbReference type="InterPro" id="IPR013112">
    <property type="entry name" value="FAD-bd_8"/>
</dbReference>
<dbReference type="Gene3D" id="2.40.30.10">
    <property type="entry name" value="Translation factors"/>
    <property type="match status" value="1"/>
</dbReference>
<keyword evidence="5" id="KW-0001">2Fe-2S</keyword>
<dbReference type="GO" id="GO:0016020">
    <property type="term" value="C:membrane"/>
    <property type="evidence" value="ECO:0007669"/>
    <property type="project" value="UniProtKB-SubCell"/>
</dbReference>
<dbReference type="Proteomes" id="UP000034410">
    <property type="component" value="Chromosome"/>
</dbReference>
<evidence type="ECO:0000256" key="11">
    <source>
        <dbReference type="ARBA" id="ARBA00023014"/>
    </source>
</evidence>
<dbReference type="SFLD" id="SFLDS00052">
    <property type="entry name" value="Ferric_Reductase_Domain"/>
    <property type="match status" value="1"/>
</dbReference>
<keyword evidence="12 13" id="KW-0472">Membrane</keyword>
<keyword evidence="16" id="KW-1185">Reference proteome</keyword>
<keyword evidence="8 13" id="KW-1133">Transmembrane helix</keyword>
<dbReference type="RefSeq" id="WP_046857943.1">
    <property type="nucleotide sequence ID" value="NZ_CP011412.1"/>
</dbReference>
<gene>
    <name evidence="15" type="ORF">AAY24_00055</name>
</gene>